<evidence type="ECO:0000313" key="3">
    <source>
        <dbReference type="Proteomes" id="UP000305196"/>
    </source>
</evidence>
<dbReference type="VEuPathDB" id="PlasmoDB:PVX_028690"/>
<feature type="region of interest" description="Disordered" evidence="1">
    <location>
        <begin position="226"/>
        <end position="328"/>
    </location>
</feature>
<dbReference type="Proteomes" id="UP000305196">
    <property type="component" value="Unassembled WGS sequence"/>
</dbReference>
<feature type="compositionally biased region" description="Polar residues" evidence="1">
    <location>
        <begin position="268"/>
        <end position="291"/>
    </location>
</feature>
<evidence type="ECO:0000313" key="2">
    <source>
        <dbReference type="EMBL" id="SCA59706.1"/>
    </source>
</evidence>
<reference evidence="2 3" key="1">
    <citation type="submission" date="2016-07" db="EMBL/GenBank/DDBJ databases">
        <authorList>
            <consortium name="Pathogen Informatics"/>
        </authorList>
    </citation>
    <scope>NUCLEOTIDE SEQUENCE [LARGE SCALE GENOMIC DNA]</scope>
</reference>
<dbReference type="VEuPathDB" id="PlasmoDB:PVW1_140080000"/>
<sequence>MSKACKENFNEYPSYDCYKELIYQFDEKLKGDYTIIKKVLDFEKDHASDIVQKIKGLSDVFINLKKYLSNGHVLASGEYDGLGTCKYMSYLLYDGIRNKYGRCDKETFDIFKDFVNRYNNITHSNMCNNKLNLLEDHEFNKMKNLTLLYDKYIFLLPRVDHYKYVEGYCDHVLFLVKLYNYLLNNYEFYNKEFNNILIKFRKLMNNITDRSETYCQVRYSIGNPRLYEPPVERTQDPGTTALGLESGLSQQGILNSTPHPKPEEEKSSSTMLGGSQEITGTGNLQSSQVSDQLEAPENSVLQEPVERSSPYQKLEDSEPHVYFGPQETYVLREPRGSGSFYERRGHTDTNETFLPGKDSIPVTKQLEFGSEKENAGVMTKIQDAFSGFINEVEPGPVLGVSGGMGALFLLFKYTPVGSFFGGRRGRIRQIPSSFRGFPPGDFANFQEYDGGLIGYSPMSISSLAE</sequence>
<dbReference type="AlphaFoldDB" id="A0A1G4E3P0"/>
<dbReference type="EMBL" id="FLYI01000019">
    <property type="protein sequence ID" value="SCA59706.1"/>
    <property type="molecule type" value="Genomic_DNA"/>
</dbReference>
<accession>A0A1G4E3P0</accession>
<dbReference type="VEuPathDB" id="PlasmoDB:PVPAM_010006500"/>
<protein>
    <submittedName>
        <fullName evidence="2">VIR protein</fullName>
    </submittedName>
</protein>
<dbReference type="VEuPathDB" id="PlasmoDB:PVP01_1473000"/>
<name>A0A1G4E3P0_PLAVI</name>
<feature type="compositionally biased region" description="Polar residues" evidence="1">
    <location>
        <begin position="247"/>
        <end position="258"/>
    </location>
</feature>
<proteinExistence type="predicted"/>
<organism evidence="2 3">
    <name type="scientific">Plasmodium vivax</name>
    <name type="common">malaria parasite P. vivax</name>
    <dbReference type="NCBI Taxonomy" id="5855"/>
    <lineage>
        <taxon>Eukaryota</taxon>
        <taxon>Sar</taxon>
        <taxon>Alveolata</taxon>
        <taxon>Apicomplexa</taxon>
        <taxon>Aconoidasida</taxon>
        <taxon>Haemosporida</taxon>
        <taxon>Plasmodiidae</taxon>
        <taxon>Plasmodium</taxon>
        <taxon>Plasmodium (Plasmodium)</taxon>
    </lineage>
</organism>
<evidence type="ECO:0000256" key="1">
    <source>
        <dbReference type="SAM" id="MobiDB-lite"/>
    </source>
</evidence>
<gene>
    <name evidence="2" type="ORF">PVC01_000019700</name>
</gene>